<dbReference type="PROSITE" id="PS51192">
    <property type="entry name" value="HELICASE_ATP_BIND_1"/>
    <property type="match status" value="1"/>
</dbReference>
<dbReference type="PANTHER" id="PTHR47962:SF5">
    <property type="entry name" value="ATP-DEPENDENT HELICASE LHR-RELATED"/>
    <property type="match status" value="1"/>
</dbReference>
<evidence type="ECO:0000256" key="5">
    <source>
        <dbReference type="ARBA" id="ARBA00022840"/>
    </source>
</evidence>
<dbReference type="PROSITE" id="PS51194">
    <property type="entry name" value="HELICASE_CTER"/>
    <property type="match status" value="1"/>
</dbReference>
<dbReference type="GO" id="GO:0004386">
    <property type="term" value="F:helicase activity"/>
    <property type="evidence" value="ECO:0007669"/>
    <property type="project" value="UniProtKB-KW"/>
</dbReference>
<feature type="compositionally biased region" description="Low complexity" evidence="9">
    <location>
        <begin position="1063"/>
        <end position="1078"/>
    </location>
</feature>
<proteinExistence type="predicted"/>
<feature type="region of interest" description="Disordered" evidence="9">
    <location>
        <begin position="1060"/>
        <end position="1095"/>
    </location>
</feature>
<dbReference type="Gene3D" id="3.40.50.300">
    <property type="entry name" value="P-loop containing nucleotide triphosphate hydrolases"/>
    <property type="match status" value="3"/>
</dbReference>
<feature type="compositionally biased region" description="Acidic residues" evidence="9">
    <location>
        <begin position="342"/>
        <end position="355"/>
    </location>
</feature>
<feature type="compositionally biased region" description="Basic and acidic residues" evidence="9">
    <location>
        <begin position="515"/>
        <end position="526"/>
    </location>
</feature>
<feature type="region of interest" description="Disordered" evidence="9">
    <location>
        <begin position="270"/>
        <end position="305"/>
    </location>
</feature>
<feature type="compositionally biased region" description="Basic and acidic residues" evidence="9">
    <location>
        <begin position="470"/>
        <end position="491"/>
    </location>
</feature>
<dbReference type="GO" id="GO:0006281">
    <property type="term" value="P:DNA repair"/>
    <property type="evidence" value="ECO:0007669"/>
    <property type="project" value="UniProtKB-KW"/>
</dbReference>
<feature type="compositionally biased region" description="Low complexity" evidence="9">
    <location>
        <begin position="356"/>
        <end position="368"/>
    </location>
</feature>
<dbReference type="PANTHER" id="PTHR47962">
    <property type="entry name" value="ATP-DEPENDENT HELICASE LHR-RELATED-RELATED"/>
    <property type="match status" value="1"/>
</dbReference>
<evidence type="ECO:0000256" key="1">
    <source>
        <dbReference type="ARBA" id="ARBA00022741"/>
    </source>
</evidence>
<feature type="region of interest" description="Disordered" evidence="9">
    <location>
        <begin position="628"/>
        <end position="650"/>
    </location>
</feature>
<dbReference type="InterPro" id="IPR027417">
    <property type="entry name" value="P-loop_NTPase"/>
</dbReference>
<dbReference type="InterPro" id="IPR052511">
    <property type="entry name" value="ATP-dep_Helicase"/>
</dbReference>
<dbReference type="InterPro" id="IPR013701">
    <property type="entry name" value="Lhr-like_DEAD/DEAH_assoc"/>
</dbReference>
<feature type="region of interest" description="Disordered" evidence="9">
    <location>
        <begin position="1594"/>
        <end position="1634"/>
    </location>
</feature>
<dbReference type="InterPro" id="IPR014001">
    <property type="entry name" value="Helicase_ATP-bd"/>
</dbReference>
<dbReference type="Pfam" id="PF23235">
    <property type="entry name" value="WHD_3rd_Lhr"/>
    <property type="match status" value="1"/>
</dbReference>
<dbReference type="InterPro" id="IPR055369">
    <property type="entry name" value="WH2_Lhr"/>
</dbReference>
<protein>
    <submittedName>
        <fullName evidence="12">Unannotated protein</fullName>
    </submittedName>
</protein>
<evidence type="ECO:0000313" key="12">
    <source>
        <dbReference type="EMBL" id="CAB4939637.1"/>
    </source>
</evidence>
<evidence type="ECO:0000256" key="6">
    <source>
        <dbReference type="ARBA" id="ARBA00023125"/>
    </source>
</evidence>
<evidence type="ECO:0000256" key="2">
    <source>
        <dbReference type="ARBA" id="ARBA00022763"/>
    </source>
</evidence>
<sequence>MALDVFTPAVADWFTRAFDGPTKVQTQAWPLIAAGEHVLISAPTGSGKTLAAFLYGLDRLSADPLPDKHKRVRLLYVSPLKALSHDVDRNLRAPLAGIASATGQTSLMGDDRSRDGALRAEKGRDRDAIKVALRTGDTPQRERAAMRRRPPDVLITTPESLFLMLTSGAREMLTGVESVIIDEIHAVAGTKRGSHMALTLERLSALRVPGQPGAWSGEEMQRIGLSATQNPLEEIGRFLVGPKRTCRIVETGEKKKMDLRIQVPVESMAELDLTPAGAPRRVETDGIDDNTEGLQGGGQEPVFAPGAGTIAAAGAAADPLEPGDAGAVTADGPSPAGGSADLGDDLDPMGDDLDPMGDAPEPAGAGPDDLGDDLDPMGDDELDPAAGGVQLADDPLEPGGDPTHGATRNSIWPAMYPEILDLVQSHRSTIVFVNSRRSAERLALRLNELAEQRLAQAALEAGLGDPDANPDARWDEDPDEAKKRRDSDLRRLIAQRDGVVPGDDDPDEDDDDPEAAARERELRARAEAAGQAGTWAASRSHDPDEELTLPGPERHAGIQPPLPRKAPSVLPGSVAAEGARPVPKPGDAEVLRAETSAIARSALRDGDSGGGVVGSQNTIAGVGLPHGDHYGPRDGGAPTARDAPAPTGPSAVEVARAHHGSLSREEREVVEELLKAGRLPCLVATSSLELGIDMGAVDLVLQIESPKSVAAGLQRIGRAGHGVGETAKGRIFPKFRADLLECAVVVRRMREGLIEPTVVPKNPLDVLAQQIVAIAASVDADTETTDEDAEPAIAVDDVYALVTRTHSYAELPRELFERTLDMLDGRYPSQDFAELRPRVVWDRVGQTIRPRKGAGRLAIANAGTIPDRGLYRVVLPDGRRVGELDEEMVYEARAGQTFLLGASTWRIEEIGRDKVIVTPAPGAPGAVPFWRGDQRGRPKALGEAIGAFSRWAVGEDEATLVRDYDLDPLAARNLLDFLTEQQDATGVIPSDQTLVIERFKDEIGDWRVCLLSPYGGRVHAAWGLAASRRIRDEMGLEADAIWSDDGIIIHLPDIDDAGGAGVSFGDDPFDDGGPTPSSAEDGADDGPQLPDDGGRGMGAGWDRVLELLVPEPEEVEDLIVSELGTSALFGARFRENAGRALLIPKARPGKRTPLWQQRLKAQSLLEVAQTFPDFPVILETYRECLRDVLDVPGLVDLLTKLQNREITIVEVETGTASPMASSLLFDYIATYMYEGDAPNAERRAAALSLDRDLLRELLGQDELRDLLDEGALAQLEADLQHRSPKTRARNADALAEVLRRVGDLTEAEVLERVAVGPLSSADERPVAGPDDDGPPVATSDAGGSVVAGVGTEEERRAAAASWLADLERQRRAIRMRIGGEQRWIAADDAGLFRDALGAVPPGGLPEVFLHDVRDPYRRLVVRYAATHGPFVDRELHARYGVDPSAVLRELLGEDELVRGEMRPGGTETEHCDPEVLRRLRRMSLAVLRQEIEPVDPRALVSFTQTWQGVDRFRPAGAGPDRLREVLVPLQGLALPVELWEHEVLPRRLGAYSPAWLDGLCASGEVVWVGAGALGRGGGKVAFYFRDDSAVIGPPTGRSARDGSVSLPAPGAAAGASRGPAGPAGRDGASGPQGPVHAALRELLASRSMFFSDVLGALPEHTAHLRDALWDLIWAGEVTCDVFAPLRAGRAGMKAQKPQPAMPRGMSSARGGRRRFGPRATGAQATATQGRFSLTAPLFVDASGAAVDPGLRRRTLAELLLERHGIVTREHVKAEGIAGGFSTLYDSFGALETLGVCRRGYFVEGLGGAQFALPGAVERLRGQSVPQVHGPDGEVSALDHLGRPLPATTLDATDPAQPYGTLLPWPELPPPRRDREDTADLERDAAGGYGRTAHLQRPSTATDPRPQRAQGARVVLVGPDPVLFVDRSGKALQVLVDYDDPRLPIAFAALVEAVQTGKAGSLPRKGLQLERIDGLEVIGHPLEPLLVPAGFRSAPTKYLARA</sequence>
<dbReference type="SUPFAM" id="SSF52540">
    <property type="entry name" value="P-loop containing nucleoside triphosphate hydrolases"/>
    <property type="match status" value="1"/>
</dbReference>
<feature type="region of interest" description="Disordered" evidence="9">
    <location>
        <begin position="1690"/>
        <end position="1717"/>
    </location>
</feature>
<dbReference type="Pfam" id="PF00271">
    <property type="entry name" value="Helicase_C"/>
    <property type="match status" value="1"/>
</dbReference>
<dbReference type="SMART" id="SM00490">
    <property type="entry name" value="HELICc"/>
    <property type="match status" value="1"/>
</dbReference>
<feature type="region of interest" description="Disordered" evidence="9">
    <location>
        <begin position="1319"/>
        <end position="1344"/>
    </location>
</feature>
<keyword evidence="4" id="KW-0347">Helicase</keyword>
<evidence type="ECO:0000256" key="7">
    <source>
        <dbReference type="ARBA" id="ARBA00023204"/>
    </source>
</evidence>
<dbReference type="InterPro" id="IPR001650">
    <property type="entry name" value="Helicase_C-like"/>
</dbReference>
<dbReference type="EMBL" id="CAFBMK010000231">
    <property type="protein sequence ID" value="CAB4939637.1"/>
    <property type="molecule type" value="Genomic_DNA"/>
</dbReference>
<keyword evidence="2" id="KW-0227">DNA damage</keyword>
<feature type="region of interest" description="Disordered" evidence="9">
    <location>
        <begin position="461"/>
        <end position="586"/>
    </location>
</feature>
<keyword evidence="3" id="KW-0378">Hydrolase</keyword>
<feature type="domain" description="Helicase ATP-binding" evidence="10">
    <location>
        <begin position="29"/>
        <end position="247"/>
    </location>
</feature>
<dbReference type="GO" id="GO:0005524">
    <property type="term" value="F:ATP binding"/>
    <property type="evidence" value="ECO:0007669"/>
    <property type="project" value="UniProtKB-KW"/>
</dbReference>
<feature type="compositionally biased region" description="Acidic residues" evidence="9">
    <location>
        <begin position="369"/>
        <end position="383"/>
    </location>
</feature>
<accession>A0A6J7JA88</accession>
<evidence type="ECO:0000256" key="8">
    <source>
        <dbReference type="ARBA" id="ARBA00023235"/>
    </source>
</evidence>
<feature type="region of interest" description="Disordered" evidence="9">
    <location>
        <begin position="1846"/>
        <end position="1908"/>
    </location>
</feature>
<evidence type="ECO:0000256" key="4">
    <source>
        <dbReference type="ARBA" id="ARBA00022806"/>
    </source>
</evidence>
<dbReference type="Pfam" id="PF00270">
    <property type="entry name" value="DEAD"/>
    <property type="match status" value="1"/>
</dbReference>
<dbReference type="Pfam" id="PF23234">
    <property type="entry name" value="WHD_4th_Lhr"/>
    <property type="match status" value="1"/>
</dbReference>
<evidence type="ECO:0000259" key="10">
    <source>
        <dbReference type="PROSITE" id="PS51192"/>
    </source>
</evidence>
<feature type="compositionally biased region" description="Low complexity" evidence="9">
    <location>
        <begin position="1607"/>
        <end position="1631"/>
    </location>
</feature>
<feature type="compositionally biased region" description="Acidic residues" evidence="9">
    <location>
        <begin position="502"/>
        <end position="514"/>
    </location>
</feature>
<dbReference type="Pfam" id="PF08494">
    <property type="entry name" value="DEAD_assoc"/>
    <property type="match status" value="1"/>
</dbReference>
<evidence type="ECO:0000256" key="3">
    <source>
        <dbReference type="ARBA" id="ARBA00022801"/>
    </source>
</evidence>
<dbReference type="InterPro" id="IPR011545">
    <property type="entry name" value="DEAD/DEAH_box_helicase_dom"/>
</dbReference>
<dbReference type="InterPro" id="IPR055368">
    <property type="entry name" value="WH3_Lhr"/>
</dbReference>
<dbReference type="InterPro" id="IPR055367">
    <property type="entry name" value="WH4_Lhr"/>
</dbReference>
<keyword evidence="5" id="KW-0067">ATP-binding</keyword>
<keyword evidence="6" id="KW-0238">DNA-binding</keyword>
<evidence type="ECO:0000256" key="9">
    <source>
        <dbReference type="SAM" id="MobiDB-lite"/>
    </source>
</evidence>
<keyword evidence="7" id="KW-0234">DNA repair</keyword>
<reference evidence="12" key="1">
    <citation type="submission" date="2020-05" db="EMBL/GenBank/DDBJ databases">
        <authorList>
            <person name="Chiriac C."/>
            <person name="Salcher M."/>
            <person name="Ghai R."/>
            <person name="Kavagutti S V."/>
        </authorList>
    </citation>
    <scope>NUCLEOTIDE SEQUENCE</scope>
</reference>
<dbReference type="GO" id="GO:0016887">
    <property type="term" value="F:ATP hydrolysis activity"/>
    <property type="evidence" value="ECO:0007669"/>
    <property type="project" value="TreeGrafter"/>
</dbReference>
<dbReference type="Pfam" id="PF19306">
    <property type="entry name" value="WHD_Lhr"/>
    <property type="match status" value="1"/>
</dbReference>
<organism evidence="12">
    <name type="scientific">freshwater metagenome</name>
    <dbReference type="NCBI Taxonomy" id="449393"/>
    <lineage>
        <taxon>unclassified sequences</taxon>
        <taxon>metagenomes</taxon>
        <taxon>ecological metagenomes</taxon>
    </lineage>
</organism>
<keyword evidence="1" id="KW-0547">Nucleotide-binding</keyword>
<dbReference type="InterPro" id="IPR045628">
    <property type="entry name" value="Lhr_WH_dom"/>
</dbReference>
<keyword evidence="8" id="KW-0413">Isomerase</keyword>
<feature type="domain" description="Helicase C-terminal" evidence="11">
    <location>
        <begin position="614"/>
        <end position="765"/>
    </location>
</feature>
<evidence type="ECO:0000259" key="11">
    <source>
        <dbReference type="PROSITE" id="PS51194"/>
    </source>
</evidence>
<dbReference type="Pfam" id="PF23236">
    <property type="entry name" value="WHD_2nd_Lhr"/>
    <property type="match status" value="2"/>
</dbReference>
<name>A0A6J7JA88_9ZZZZ</name>
<feature type="compositionally biased region" description="Low complexity" evidence="9">
    <location>
        <begin position="1334"/>
        <end position="1344"/>
    </location>
</feature>
<gene>
    <name evidence="12" type="ORF">UFOPK3564_02867</name>
</gene>
<dbReference type="GO" id="GO:0003677">
    <property type="term" value="F:DNA binding"/>
    <property type="evidence" value="ECO:0007669"/>
    <property type="project" value="UniProtKB-KW"/>
</dbReference>
<feature type="compositionally biased region" description="Low complexity" evidence="9">
    <location>
        <begin position="317"/>
        <end position="327"/>
    </location>
</feature>
<feature type="compositionally biased region" description="Basic and acidic residues" evidence="9">
    <location>
        <begin position="1869"/>
        <end position="1884"/>
    </location>
</feature>
<dbReference type="SMART" id="SM00487">
    <property type="entry name" value="DEXDc"/>
    <property type="match status" value="1"/>
</dbReference>
<feature type="region of interest" description="Disordered" evidence="9">
    <location>
        <begin position="317"/>
        <end position="409"/>
    </location>
</feature>